<dbReference type="PANTHER" id="PTHR10102">
    <property type="entry name" value="DNA-DIRECTED RNA POLYMERASE, MITOCHONDRIAL"/>
    <property type="match status" value="1"/>
</dbReference>
<dbReference type="InterPro" id="IPR011107">
    <property type="entry name" value="PPI_Ypi1"/>
</dbReference>
<keyword evidence="3 10" id="KW-0240">DNA-directed RNA polymerase</keyword>
<dbReference type="SUPFAM" id="SSF56672">
    <property type="entry name" value="DNA/RNA polymerases"/>
    <property type="match status" value="1"/>
</dbReference>
<dbReference type="GO" id="GO:0001018">
    <property type="term" value="F:mitochondrial promoter sequence-specific DNA binding"/>
    <property type="evidence" value="ECO:0007669"/>
    <property type="project" value="TreeGrafter"/>
</dbReference>
<dbReference type="AlphaFoldDB" id="D3B0H1"/>
<dbReference type="InterPro" id="IPR043502">
    <property type="entry name" value="DNA/RNA_pol_sf"/>
</dbReference>
<dbReference type="PANTHER" id="PTHR10102:SF0">
    <property type="entry name" value="DNA-DIRECTED RNA POLYMERASE, MITOCHONDRIAL"/>
    <property type="match status" value="1"/>
</dbReference>
<dbReference type="GeneID" id="31357315"/>
<feature type="domain" description="DNA-directed RNA polymerase N-terminal" evidence="12">
    <location>
        <begin position="99"/>
        <end position="366"/>
    </location>
</feature>
<dbReference type="Gene3D" id="1.10.287.280">
    <property type="match status" value="1"/>
</dbReference>
<dbReference type="STRING" id="670386.D3B0H1"/>
<dbReference type="InterPro" id="IPR037159">
    <property type="entry name" value="RNA_POL_N_sf"/>
</dbReference>
<comment type="catalytic activity">
    <reaction evidence="9 10">
        <text>RNA(n) + a ribonucleoside 5'-triphosphate = RNA(n+1) + diphosphate</text>
        <dbReference type="Rhea" id="RHEA:21248"/>
        <dbReference type="Rhea" id="RHEA-COMP:14527"/>
        <dbReference type="Rhea" id="RHEA-COMP:17342"/>
        <dbReference type="ChEBI" id="CHEBI:33019"/>
        <dbReference type="ChEBI" id="CHEBI:61557"/>
        <dbReference type="ChEBI" id="CHEBI:140395"/>
        <dbReference type="EC" id="2.7.7.6"/>
    </reaction>
</comment>
<evidence type="ECO:0000256" key="11">
    <source>
        <dbReference type="SAM" id="MobiDB-lite"/>
    </source>
</evidence>
<dbReference type="GO" id="GO:0034245">
    <property type="term" value="C:mitochondrial DNA-directed RNA polymerase complex"/>
    <property type="evidence" value="ECO:0007669"/>
    <property type="project" value="TreeGrafter"/>
</dbReference>
<dbReference type="GO" id="GO:0004865">
    <property type="term" value="F:protein serine/threonine phosphatase inhibitor activity"/>
    <property type="evidence" value="ECO:0007669"/>
    <property type="project" value="InterPro"/>
</dbReference>
<feature type="compositionally biased region" description="Basic and acidic residues" evidence="11">
    <location>
        <begin position="979"/>
        <end position="1000"/>
    </location>
</feature>
<reference evidence="13 14" key="1">
    <citation type="journal article" date="2011" name="Genome Res.">
        <title>Phylogeny-wide analysis of social amoeba genomes highlights ancient origins for complex intercellular communication.</title>
        <authorList>
            <person name="Heidel A.J."/>
            <person name="Lawal H.M."/>
            <person name="Felder M."/>
            <person name="Schilde C."/>
            <person name="Helps N.R."/>
            <person name="Tunggal B."/>
            <person name="Rivero F."/>
            <person name="John U."/>
            <person name="Schleicher M."/>
            <person name="Eichinger L."/>
            <person name="Platzer M."/>
            <person name="Noegel A.A."/>
            <person name="Schaap P."/>
            <person name="Gloeckner G."/>
        </authorList>
    </citation>
    <scope>NUCLEOTIDE SEQUENCE [LARGE SCALE GENOMIC DNA]</scope>
    <source>
        <strain evidence="14">ATCC 26659 / Pp 5 / PN500</strain>
    </source>
</reference>
<dbReference type="Proteomes" id="UP000001396">
    <property type="component" value="Unassembled WGS sequence"/>
</dbReference>
<evidence type="ECO:0000256" key="2">
    <source>
        <dbReference type="ARBA" id="ARBA00009493"/>
    </source>
</evidence>
<dbReference type="Gene3D" id="1.10.287.260">
    <property type="match status" value="1"/>
</dbReference>
<dbReference type="InterPro" id="IPR002092">
    <property type="entry name" value="DNA-dir_Rpol_phage-type"/>
</dbReference>
<accession>D3B0H1</accession>
<evidence type="ECO:0000256" key="9">
    <source>
        <dbReference type="ARBA" id="ARBA00048552"/>
    </source>
</evidence>
<dbReference type="Gene3D" id="1.10.150.20">
    <property type="entry name" value="5' to 3' exonuclease, C-terminal subdomain"/>
    <property type="match status" value="1"/>
</dbReference>
<dbReference type="InParanoid" id="D3B0H1"/>
<dbReference type="GO" id="GO:0006390">
    <property type="term" value="P:mitochondrial transcription"/>
    <property type="evidence" value="ECO:0007669"/>
    <property type="project" value="TreeGrafter"/>
</dbReference>
<dbReference type="PROSITE" id="PS00900">
    <property type="entry name" value="RNA_POL_PHAGE_1"/>
    <property type="match status" value="1"/>
</dbReference>
<dbReference type="FunFam" id="1.10.150.20:FF:000041">
    <property type="entry name" value="DNA-directed RNA polymerase"/>
    <property type="match status" value="1"/>
</dbReference>
<dbReference type="SMART" id="SM01311">
    <property type="entry name" value="RPOL_N"/>
    <property type="match status" value="1"/>
</dbReference>
<evidence type="ECO:0000256" key="10">
    <source>
        <dbReference type="RuleBase" id="RU003805"/>
    </source>
</evidence>
<keyword evidence="6" id="KW-0809">Transit peptide</keyword>
<comment type="function">
    <text evidence="10">DNA-dependent RNA polymerase catalyzes the transcription of DNA into RNA using the four ribonucleoside triphosphates as substrates.</text>
</comment>
<dbReference type="PROSITE" id="PS00489">
    <property type="entry name" value="RNA_POL_PHAGE_2"/>
    <property type="match status" value="1"/>
</dbReference>
<evidence type="ECO:0000313" key="14">
    <source>
        <dbReference type="Proteomes" id="UP000001396"/>
    </source>
</evidence>
<dbReference type="Pfam" id="PF07491">
    <property type="entry name" value="PPI_Ypi1"/>
    <property type="match status" value="1"/>
</dbReference>
<keyword evidence="8 10" id="KW-0804">Transcription</keyword>
<dbReference type="FunCoup" id="D3B0H1">
    <property type="interactions" value="155"/>
</dbReference>
<evidence type="ECO:0000256" key="4">
    <source>
        <dbReference type="ARBA" id="ARBA00022679"/>
    </source>
</evidence>
<comment type="similarity">
    <text evidence="2 10">Belongs to the phage and mitochondrial RNA polymerase family.</text>
</comment>
<dbReference type="InterPro" id="IPR046950">
    <property type="entry name" value="DNA-dir_Rpol_C_phage-type"/>
</dbReference>
<dbReference type="RefSeq" id="XP_020436906.1">
    <property type="nucleotide sequence ID" value="XM_020572789.1"/>
</dbReference>
<evidence type="ECO:0000259" key="12">
    <source>
        <dbReference type="SMART" id="SM01311"/>
    </source>
</evidence>
<dbReference type="Pfam" id="PF00940">
    <property type="entry name" value="RNA_pol"/>
    <property type="match status" value="1"/>
</dbReference>
<evidence type="ECO:0000256" key="8">
    <source>
        <dbReference type="ARBA" id="ARBA00023163"/>
    </source>
</evidence>
<feature type="compositionally biased region" description="Low complexity" evidence="11">
    <location>
        <begin position="909"/>
        <end position="927"/>
    </location>
</feature>
<comment type="subcellular location">
    <subcellularLocation>
        <location evidence="1">Mitochondrion</location>
    </subcellularLocation>
</comment>
<evidence type="ECO:0000256" key="1">
    <source>
        <dbReference type="ARBA" id="ARBA00004173"/>
    </source>
</evidence>
<feature type="region of interest" description="Disordered" evidence="11">
    <location>
        <begin position="901"/>
        <end position="1010"/>
    </location>
</feature>
<feature type="compositionally biased region" description="Polar residues" evidence="11">
    <location>
        <begin position="1001"/>
        <end position="1010"/>
    </location>
</feature>
<dbReference type="Pfam" id="PF14700">
    <property type="entry name" value="RPOL_N"/>
    <property type="match status" value="1"/>
</dbReference>
<keyword evidence="5 10" id="KW-0548">Nucleotidyltransferase</keyword>
<keyword evidence="14" id="KW-1185">Reference proteome</keyword>
<organism evidence="13 14">
    <name type="scientific">Heterostelium pallidum (strain ATCC 26659 / Pp 5 / PN500)</name>
    <name type="common">Cellular slime mold</name>
    <name type="synonym">Polysphondylium pallidum</name>
    <dbReference type="NCBI Taxonomy" id="670386"/>
    <lineage>
        <taxon>Eukaryota</taxon>
        <taxon>Amoebozoa</taxon>
        <taxon>Evosea</taxon>
        <taxon>Eumycetozoa</taxon>
        <taxon>Dictyostelia</taxon>
        <taxon>Acytosteliales</taxon>
        <taxon>Acytosteliaceae</taxon>
        <taxon>Heterostelium</taxon>
    </lineage>
</organism>
<dbReference type="EMBL" id="ADBJ01000008">
    <property type="protein sequence ID" value="EFA84795.1"/>
    <property type="molecule type" value="Genomic_DNA"/>
</dbReference>
<sequence>MLVEQVVIMFYIVCLMLRISNSKYISKVISSTRSTFSFTKSISLHSIYNNNNNNNSNKLNNHSNSSNNINNLKRYCSSSTLNNNNNNNINRNENFEYEIDESQIDQESLEQLRKLIKKNSNKNKDGKSLSSLNDAKFDNIQSLEDLESVEPEFDISSELARIESLLTSEMQLEALEEMERNELDAKTIAELQKQKEEESAKYKELYEKIKLETDFEISVTDTARKAYRQLLNDTSMIQRSTGLKSIKNVMFQCCMINKYIDGEDIDEKVPAFYYKYRYNNNKKYGVISCHDNVYSLMDEGHFLVEAMNARLLPMVVPPQPWTHPNKGCYLQYPCFIMRTNGSKLQKTSLYQSDLTNIYEGLNVLGEVPWKTNEKMMSILLEAWEKGGGIADLPSRYDFELPESPSQEDLQDEKVKRDFNKKLRKVKGANNDLHSLRCDTLYKLNVAKQLQEYTFYFPHNVDFRGRSYPIPPHLNHMGSDFCRSMLKFAEEKELGERGFEWLKVQVANLFGVDKVSFEDRVAFTMENIENIYDSADRPLDGKRWWLKADSPWQTLAACIELTDAIRSGNPTTFKSSLPIHQDGTCNGLQHYAALGGDELGALKVNLLPSPKPQDVYTGVAQMVAQIVHEDALAGDELAKLLDGKIERKIIKQTVMTSVYGVTFVGARMQIENALSDKYQIDEATLFKATTYLSKTTFASLDKMFIGARSIMAWLAQCAGLISKQTGECVAWYTPLGLPVVQPYRKGGKVSVKTIMNDYLMVEDNDHLPVDSRKQRSAFPPNFIHSLDSTHMFLTAIQCKKKGITFASVHDSFWTHASTIDTMNTMLRHQFVELHSQPILERLREWFNHRYPTVNIPPVPNRGSLDLKKVRDNQQLIYFTTEFDLGNVSNTTPIISTLNMGGASGGATANSTSSTSTTTTTTTITTTSSPQQPIALRLTIKSKKKKRVQWSEETVDNENMLKKKSKSKKPYDESSDESGSEDDHDHNDSNDCNHHECGHDDNNNSSNEPAAS</sequence>
<evidence type="ECO:0000256" key="5">
    <source>
        <dbReference type="ARBA" id="ARBA00022695"/>
    </source>
</evidence>
<dbReference type="GO" id="GO:0003899">
    <property type="term" value="F:DNA-directed RNA polymerase activity"/>
    <property type="evidence" value="ECO:0007669"/>
    <property type="project" value="UniProtKB-EC"/>
</dbReference>
<dbReference type="FunFam" id="1.10.287.280:FF:000001">
    <property type="entry name" value="DNA-directed RNA polymerase"/>
    <property type="match status" value="1"/>
</dbReference>
<gene>
    <name evidence="13" type="primary">rpmA</name>
    <name evidence="13" type="ORF">PPL_01788</name>
</gene>
<keyword evidence="4 10" id="KW-0808">Transferase</keyword>
<evidence type="ECO:0000256" key="7">
    <source>
        <dbReference type="ARBA" id="ARBA00023128"/>
    </source>
</evidence>
<dbReference type="InterPro" id="IPR024075">
    <property type="entry name" value="DNA-dir_RNA_pol_helix_hairp_sf"/>
</dbReference>
<dbReference type="Gene3D" id="1.10.1320.10">
    <property type="entry name" value="DNA-directed RNA polymerase, N-terminal domain"/>
    <property type="match status" value="1"/>
</dbReference>
<evidence type="ECO:0000313" key="13">
    <source>
        <dbReference type="EMBL" id="EFA84795.1"/>
    </source>
</evidence>
<keyword evidence="7" id="KW-0496">Mitochondrion</keyword>
<evidence type="ECO:0000256" key="6">
    <source>
        <dbReference type="ARBA" id="ARBA00022946"/>
    </source>
</evidence>
<evidence type="ECO:0000256" key="3">
    <source>
        <dbReference type="ARBA" id="ARBA00022478"/>
    </source>
</evidence>
<protein>
    <recommendedName>
        <fullName evidence="10">DNA-directed RNA polymerase</fullName>
        <ecNumber evidence="10">2.7.7.6</ecNumber>
    </recommendedName>
</protein>
<name>D3B0H1_HETP5</name>
<proteinExistence type="inferred from homology"/>
<dbReference type="EC" id="2.7.7.6" evidence="10"/>
<dbReference type="InterPro" id="IPR029262">
    <property type="entry name" value="RPOL_N"/>
</dbReference>
<comment type="caution">
    <text evidence="13">The sequence shown here is derived from an EMBL/GenBank/DDBJ whole genome shotgun (WGS) entry which is preliminary data.</text>
</comment>